<organism evidence="2 3">
    <name type="scientific">Penicillium thymicola</name>
    <dbReference type="NCBI Taxonomy" id="293382"/>
    <lineage>
        <taxon>Eukaryota</taxon>
        <taxon>Fungi</taxon>
        <taxon>Dikarya</taxon>
        <taxon>Ascomycota</taxon>
        <taxon>Pezizomycotina</taxon>
        <taxon>Eurotiomycetes</taxon>
        <taxon>Eurotiomycetidae</taxon>
        <taxon>Eurotiales</taxon>
        <taxon>Aspergillaceae</taxon>
        <taxon>Penicillium</taxon>
    </lineage>
</organism>
<name>A0AAI9X3F4_PENTH</name>
<dbReference type="Proteomes" id="UP001227192">
    <property type="component" value="Unassembled WGS sequence"/>
</dbReference>
<keyword evidence="3" id="KW-1185">Reference proteome</keyword>
<proteinExistence type="predicted"/>
<gene>
    <name evidence="2" type="ORF">VN97_g10850</name>
</gene>
<accession>A0AAI9X3F4</accession>
<dbReference type="AlphaFoldDB" id="A0AAI9X3F4"/>
<reference evidence="2" key="2">
    <citation type="journal article" date="2016" name="Fungal Biol.">
        <title>Ochratoxin A production by Penicillium thymicola.</title>
        <authorList>
            <person name="Nguyen H.D.T."/>
            <person name="McMullin D.R."/>
            <person name="Ponomareva E."/>
            <person name="Riley R."/>
            <person name="Pomraning K.R."/>
            <person name="Baker S.E."/>
            <person name="Seifert K.A."/>
        </authorList>
    </citation>
    <scope>NUCLEOTIDE SEQUENCE</scope>
    <source>
        <strain evidence="2">DAOM 180753</strain>
    </source>
</reference>
<feature type="compositionally biased region" description="Low complexity" evidence="1">
    <location>
        <begin position="93"/>
        <end position="116"/>
    </location>
</feature>
<evidence type="ECO:0000313" key="2">
    <source>
        <dbReference type="EMBL" id="KAJ9482576.1"/>
    </source>
</evidence>
<reference evidence="2" key="1">
    <citation type="submission" date="2015-06" db="EMBL/GenBank/DDBJ databases">
        <authorList>
            <person name="Nguyen H."/>
        </authorList>
    </citation>
    <scope>NUCLEOTIDE SEQUENCE</scope>
    <source>
        <strain evidence="2">DAOM 180753</strain>
    </source>
</reference>
<dbReference type="EMBL" id="LACB01000539">
    <property type="protein sequence ID" value="KAJ9482576.1"/>
    <property type="molecule type" value="Genomic_DNA"/>
</dbReference>
<evidence type="ECO:0000313" key="3">
    <source>
        <dbReference type="Proteomes" id="UP001227192"/>
    </source>
</evidence>
<sequence length="164" mass="18112">MSVGLISSAALDVRWLVFAPPLHGFVAGADPSGSPLEECFNYDQVQPKKPTSMMPMRPEDRRRRLPQHISRTLPPSSPSLTLPFRPSPRRPPLRLTHSPIPICSPSVSSLASSPSLRQAGSRVLGSRPPPPAWLLDHIPSSSPAHLDWRLLDFGQPRHRHVRPA</sequence>
<feature type="region of interest" description="Disordered" evidence="1">
    <location>
        <begin position="44"/>
        <end position="128"/>
    </location>
</feature>
<comment type="caution">
    <text evidence="2">The sequence shown here is derived from an EMBL/GenBank/DDBJ whole genome shotgun (WGS) entry which is preliminary data.</text>
</comment>
<feature type="compositionally biased region" description="Low complexity" evidence="1">
    <location>
        <begin position="70"/>
        <end position="84"/>
    </location>
</feature>
<evidence type="ECO:0000256" key="1">
    <source>
        <dbReference type="SAM" id="MobiDB-lite"/>
    </source>
</evidence>
<protein>
    <submittedName>
        <fullName evidence="2">Uncharacterized protein</fullName>
    </submittedName>
</protein>